<dbReference type="CDD" id="cd00267">
    <property type="entry name" value="ABC_ATPase"/>
    <property type="match status" value="1"/>
</dbReference>
<evidence type="ECO:0000259" key="2">
    <source>
        <dbReference type="Pfam" id="PF13304"/>
    </source>
</evidence>
<dbReference type="InterPro" id="IPR003959">
    <property type="entry name" value="ATPase_AAA_core"/>
</dbReference>
<proteinExistence type="predicted"/>
<dbReference type="Pfam" id="PF13304">
    <property type="entry name" value="AAA_21"/>
    <property type="match status" value="1"/>
</dbReference>
<dbReference type="Gene3D" id="3.40.50.300">
    <property type="entry name" value="P-loop containing nucleotide triphosphate hydrolases"/>
    <property type="match status" value="1"/>
</dbReference>
<evidence type="ECO:0000256" key="1">
    <source>
        <dbReference type="SAM" id="Coils"/>
    </source>
</evidence>
<dbReference type="AlphaFoldDB" id="I0ENW5"/>
<evidence type="ECO:0000313" key="3">
    <source>
        <dbReference type="EMBL" id="AFI04634.1"/>
    </source>
</evidence>
<dbReference type="KEGG" id="hce:HCW_06880"/>
<dbReference type="SUPFAM" id="SSF52540">
    <property type="entry name" value="P-loop containing nucleoside triphosphate hydrolases"/>
    <property type="match status" value="1"/>
</dbReference>
<evidence type="ECO:0000313" key="4">
    <source>
        <dbReference type="Proteomes" id="UP000005010"/>
    </source>
</evidence>
<dbReference type="HOGENOM" id="CLU_008959_0_0_7"/>
<reference evidence="4" key="1">
    <citation type="submission" date="2012-04" db="EMBL/GenBank/DDBJ databases">
        <title>Complete genome sequence of Helicobacter cetorum strain MIT 00-7128.</title>
        <authorList>
            <person name="Kersulyte D."/>
            <person name="Berg D.E."/>
        </authorList>
    </citation>
    <scope>NUCLEOTIDE SEQUENCE [LARGE SCALE GENOMIC DNA]</scope>
    <source>
        <strain evidence="4">MIT 00-7128</strain>
    </source>
</reference>
<dbReference type="eggNOG" id="COG3593">
    <property type="taxonomic scope" value="Bacteria"/>
</dbReference>
<feature type="coiled-coil region" evidence="1">
    <location>
        <begin position="252"/>
        <end position="279"/>
    </location>
</feature>
<keyword evidence="1" id="KW-0175">Coiled coil</keyword>
<dbReference type="eggNOG" id="COG1195">
    <property type="taxonomic scope" value="Bacteria"/>
</dbReference>
<dbReference type="Proteomes" id="UP000005010">
    <property type="component" value="Chromosome"/>
</dbReference>
<dbReference type="PANTHER" id="PTHR43581">
    <property type="entry name" value="ATP/GTP PHOSPHATASE"/>
    <property type="match status" value="1"/>
</dbReference>
<accession>I0ENW5</accession>
<dbReference type="InterPro" id="IPR051396">
    <property type="entry name" value="Bact_Antivir_Def_Nuclease"/>
</dbReference>
<dbReference type="EMBL" id="CP003479">
    <property type="protein sequence ID" value="AFI04634.1"/>
    <property type="molecule type" value="Genomic_DNA"/>
</dbReference>
<sequence>MEHNLELKTRFLQLCNFEPLGENSPTKLLLNAHFSGDKQGGLVILVGENNVGKSRVLEALKLFDSKKISNDYRDYKEIGTNECECPKRGILRLVNNAIGRQIVLAKTSNDWEFQIDTTYDKLFIDIFELLPQKQLPNGYDVHEKLKEISDVFYKNKYNICCVLNRNYEKVVDVIKEIIEKLSSYHQEIEQKIPTIKEDIQDLLLSELDKENCQTIKNKLEEQDKSLCIYFIEEHEKYKKSKGNNDKKIHKILADFEKNINKLREKLKELEEIVGKKRSSSIQQSLLREKEKREEKDFVGHAEKGLINLDANYYIQKNELPIWLIRFLHEHVLKPNYTQLKEEMVLADEDFVSIKQGYKNICYILDNMNIYKKIYDSHSLKNLSQEELKQEINKFGEEIEKRIFGSSGNNVVQTYYVLHSMRNPSFSLKGSAESITESINYMQKGWRKTKEKLLQAKSRKEFIKLCDMFSRQLRRVPNNGIFTSKIDDSFPSIREYKDIQIVSENLGAQLDLNEPKISIKELDKPSWFFESSLFMEICLGKDYYAKLLKSWKKEVDCQEYFIYFIRYKEFISKLKESGREKRDKRESELGKMAYCLGVPKKRIKLHGIFKSLSNFDTILLTDNPCLFTDICNRIECSIKSSFHNDNIKLDLYSKDRSIGSFEGTFREILQHDIQSRIDSLATQDFNKLCAISQDEKALGSGYRFEIGVQYQQDLRYEFEFKIYDRRKSKEKKPAILEQQSMGFKWAFNFVFGFLYSAGIPPIFSKNNIYVIDEPATNLSVPARKQFREFLKDYAYRHGVTFVLATHDPFLVDTDHLDEIRIVEKTKQGSVIHNDFNYPLNDVSKDSDALDKIKRSLGVGQHVFHNPMEHQIVFVEGITDYCYLTAFKLYFNKHIDKFKKDPINFTFLPISGLKDNAQDMETTIKALQKLDRNPVVLIDDDRKSGVDPQKVNSEKFKEKNKDLGSPIKILQLSQCNENFKQIEDLFSTSDKEKYAKNKRMELAMAFKTKLLYGGQDVVSKQTESNFLKLFEWII</sequence>
<gene>
    <name evidence="3" type="ordered locus">HCW_06880</name>
</gene>
<dbReference type="PATRIC" id="fig|182217.3.peg.1455"/>
<dbReference type="InterPro" id="IPR027417">
    <property type="entry name" value="P-loop_NTPase"/>
</dbReference>
<dbReference type="RefSeq" id="WP_014661501.1">
    <property type="nucleotide sequence ID" value="NC_017737.1"/>
</dbReference>
<dbReference type="STRING" id="182217.HCW_06880"/>
<dbReference type="PANTHER" id="PTHR43581:SF4">
    <property type="entry name" value="ATP_GTP PHOSPHATASE"/>
    <property type="match status" value="1"/>
</dbReference>
<feature type="domain" description="ATPase AAA-type core" evidence="2">
    <location>
        <begin position="726"/>
        <end position="811"/>
    </location>
</feature>
<organism evidence="3 4">
    <name type="scientific">Helicobacter cetorum (strain ATCC BAA-429 / MIT 00-7128)</name>
    <dbReference type="NCBI Taxonomy" id="182217"/>
    <lineage>
        <taxon>Bacteria</taxon>
        <taxon>Pseudomonadati</taxon>
        <taxon>Campylobacterota</taxon>
        <taxon>Epsilonproteobacteria</taxon>
        <taxon>Campylobacterales</taxon>
        <taxon>Helicobacteraceae</taxon>
        <taxon>Helicobacter</taxon>
    </lineage>
</organism>
<name>I0ENW5_HELC0</name>
<keyword evidence="4" id="KW-1185">Reference proteome</keyword>
<protein>
    <recommendedName>
        <fullName evidence="2">ATPase AAA-type core domain-containing protein</fullName>
    </recommendedName>
</protein>